<feature type="transmembrane region" description="Helical" evidence="1">
    <location>
        <begin position="12"/>
        <end position="36"/>
    </location>
</feature>
<dbReference type="RefSeq" id="WP_341426585.1">
    <property type="nucleotide sequence ID" value="NZ_JBBUTG010000009.1"/>
</dbReference>
<dbReference type="Gene3D" id="3.30.700.10">
    <property type="entry name" value="Glycoprotein, Type 4 Pilin"/>
    <property type="match status" value="1"/>
</dbReference>
<reference evidence="2 3" key="1">
    <citation type="submission" date="2024-04" db="EMBL/GenBank/DDBJ databases">
        <title>Novel species of the genus Ideonella isolated from streams.</title>
        <authorList>
            <person name="Lu H."/>
        </authorList>
    </citation>
    <scope>NUCLEOTIDE SEQUENCE [LARGE SCALE GENOMIC DNA]</scope>
    <source>
        <strain evidence="2 3">DXS29W</strain>
    </source>
</reference>
<accession>A0ABU9BQE2</accession>
<dbReference type="Proteomes" id="UP001371218">
    <property type="component" value="Unassembled WGS sequence"/>
</dbReference>
<gene>
    <name evidence="2" type="ORF">AACH06_15195</name>
</gene>
<sequence>MWQSPKRARSRGFTLLELLVVVMIIGIAAGMTTLALRDADASRLEEEGARLAALFESARARSRAEGIEVLWQPKREQGNGFTFTGLSQSAGLPNQWLDERTRGEVIGAPVIRLGPEPVIGAQRVALRIEERQLVLATDGLGPFVVVAPEQSP</sequence>
<proteinExistence type="predicted"/>
<evidence type="ECO:0000256" key="1">
    <source>
        <dbReference type="SAM" id="Phobius"/>
    </source>
</evidence>
<keyword evidence="1" id="KW-1133">Transmembrane helix</keyword>
<keyword evidence="1" id="KW-0812">Transmembrane</keyword>
<dbReference type="Pfam" id="PF07963">
    <property type="entry name" value="N_methyl"/>
    <property type="match status" value="1"/>
</dbReference>
<dbReference type="PROSITE" id="PS00409">
    <property type="entry name" value="PROKAR_NTER_METHYL"/>
    <property type="match status" value="1"/>
</dbReference>
<evidence type="ECO:0000313" key="2">
    <source>
        <dbReference type="EMBL" id="MEK8032172.1"/>
    </source>
</evidence>
<dbReference type="EMBL" id="JBBUTG010000009">
    <property type="protein sequence ID" value="MEK8032172.1"/>
    <property type="molecule type" value="Genomic_DNA"/>
</dbReference>
<dbReference type="NCBIfam" id="TIGR02532">
    <property type="entry name" value="IV_pilin_GFxxxE"/>
    <property type="match status" value="1"/>
</dbReference>
<evidence type="ECO:0000313" key="3">
    <source>
        <dbReference type="Proteomes" id="UP001371218"/>
    </source>
</evidence>
<comment type="caution">
    <text evidence="2">The sequence shown here is derived from an EMBL/GenBank/DDBJ whole genome shotgun (WGS) entry which is preliminary data.</text>
</comment>
<dbReference type="InterPro" id="IPR045584">
    <property type="entry name" value="Pilin-like"/>
</dbReference>
<dbReference type="InterPro" id="IPR012902">
    <property type="entry name" value="N_methyl_site"/>
</dbReference>
<keyword evidence="3" id="KW-1185">Reference proteome</keyword>
<protein>
    <submittedName>
        <fullName evidence="2">Prepilin-type N-terminal cleavage/methylation domain-containing protein</fullName>
    </submittedName>
</protein>
<organism evidence="2 3">
    <name type="scientific">Ideonella lacteola</name>
    <dbReference type="NCBI Taxonomy" id="2984193"/>
    <lineage>
        <taxon>Bacteria</taxon>
        <taxon>Pseudomonadati</taxon>
        <taxon>Pseudomonadota</taxon>
        <taxon>Betaproteobacteria</taxon>
        <taxon>Burkholderiales</taxon>
        <taxon>Sphaerotilaceae</taxon>
        <taxon>Ideonella</taxon>
    </lineage>
</organism>
<keyword evidence="1" id="KW-0472">Membrane</keyword>
<dbReference type="SUPFAM" id="SSF54523">
    <property type="entry name" value="Pili subunits"/>
    <property type="match status" value="1"/>
</dbReference>
<name>A0ABU9BQE2_9BURK</name>